<evidence type="ECO:0000313" key="1">
    <source>
        <dbReference type="EMBL" id="JAH06470.1"/>
    </source>
</evidence>
<dbReference type="AlphaFoldDB" id="A0A0E9PQW6"/>
<reference evidence="1" key="2">
    <citation type="journal article" date="2015" name="Fish Shellfish Immunol.">
        <title>Early steps in the European eel (Anguilla anguilla)-Vibrio vulnificus interaction in the gills: Role of the RtxA13 toxin.</title>
        <authorList>
            <person name="Callol A."/>
            <person name="Pajuelo D."/>
            <person name="Ebbesson L."/>
            <person name="Teles M."/>
            <person name="MacKenzie S."/>
            <person name="Amaro C."/>
        </authorList>
    </citation>
    <scope>NUCLEOTIDE SEQUENCE</scope>
</reference>
<dbReference type="EMBL" id="GBXM01102107">
    <property type="protein sequence ID" value="JAH06470.1"/>
    <property type="molecule type" value="Transcribed_RNA"/>
</dbReference>
<sequence>MRLPATYLPVCSAAAS</sequence>
<proteinExistence type="predicted"/>
<reference evidence="1" key="1">
    <citation type="submission" date="2014-11" db="EMBL/GenBank/DDBJ databases">
        <authorList>
            <person name="Amaro Gonzalez C."/>
        </authorList>
    </citation>
    <scope>NUCLEOTIDE SEQUENCE</scope>
</reference>
<organism evidence="1">
    <name type="scientific">Anguilla anguilla</name>
    <name type="common">European freshwater eel</name>
    <name type="synonym">Muraena anguilla</name>
    <dbReference type="NCBI Taxonomy" id="7936"/>
    <lineage>
        <taxon>Eukaryota</taxon>
        <taxon>Metazoa</taxon>
        <taxon>Chordata</taxon>
        <taxon>Craniata</taxon>
        <taxon>Vertebrata</taxon>
        <taxon>Euteleostomi</taxon>
        <taxon>Actinopterygii</taxon>
        <taxon>Neopterygii</taxon>
        <taxon>Teleostei</taxon>
        <taxon>Anguilliformes</taxon>
        <taxon>Anguillidae</taxon>
        <taxon>Anguilla</taxon>
    </lineage>
</organism>
<protein>
    <submittedName>
        <fullName evidence="1">Uncharacterized protein</fullName>
    </submittedName>
</protein>
<name>A0A0E9PQW6_ANGAN</name>
<accession>A0A0E9PQW6</accession>